<reference evidence="7 8" key="1">
    <citation type="submission" date="2019-10" db="EMBL/GenBank/DDBJ databases">
        <title>Whole genome shotgun sequence of Acrocarpospora corrugata NBRC 13972.</title>
        <authorList>
            <person name="Ichikawa N."/>
            <person name="Kimura A."/>
            <person name="Kitahashi Y."/>
            <person name="Komaki H."/>
            <person name="Oguchi A."/>
        </authorList>
    </citation>
    <scope>NUCLEOTIDE SEQUENCE [LARGE SCALE GENOMIC DNA]</scope>
    <source>
        <strain evidence="7 8">NBRC 13972</strain>
    </source>
</reference>
<dbReference type="PROSITE" id="PS50893">
    <property type="entry name" value="ABC_TRANSPORTER_2"/>
    <property type="match status" value="1"/>
</dbReference>
<dbReference type="InterPro" id="IPR003439">
    <property type="entry name" value="ABC_transporter-like_ATP-bd"/>
</dbReference>
<dbReference type="InterPro" id="IPR017871">
    <property type="entry name" value="ABC_transporter-like_CS"/>
</dbReference>
<dbReference type="AlphaFoldDB" id="A0A5M3W0D6"/>
<dbReference type="GO" id="GO:0016887">
    <property type="term" value="F:ATP hydrolysis activity"/>
    <property type="evidence" value="ECO:0007669"/>
    <property type="project" value="InterPro"/>
</dbReference>
<comment type="caution">
    <text evidence="7">The sequence shown here is derived from an EMBL/GenBank/DDBJ whole genome shotgun (WGS) entry which is preliminary data.</text>
</comment>
<evidence type="ECO:0000259" key="6">
    <source>
        <dbReference type="PROSITE" id="PS50893"/>
    </source>
</evidence>
<dbReference type="InterPro" id="IPR027417">
    <property type="entry name" value="P-loop_NTPase"/>
</dbReference>
<feature type="domain" description="ABC transporter" evidence="6">
    <location>
        <begin position="1"/>
        <end position="197"/>
    </location>
</feature>
<dbReference type="SUPFAM" id="SSF52540">
    <property type="entry name" value="P-loop containing nucleoside triphosphate hydrolases"/>
    <property type="match status" value="1"/>
</dbReference>
<evidence type="ECO:0000256" key="3">
    <source>
        <dbReference type="ARBA" id="ARBA00022741"/>
    </source>
</evidence>
<evidence type="ECO:0000256" key="2">
    <source>
        <dbReference type="ARBA" id="ARBA00022448"/>
    </source>
</evidence>
<dbReference type="PANTHER" id="PTHR42711:SF19">
    <property type="entry name" value="DOXORUBICIN RESISTANCE ATP-BINDING PROTEIN DRRA"/>
    <property type="match status" value="1"/>
</dbReference>
<dbReference type="SMART" id="SM00382">
    <property type="entry name" value="AAA"/>
    <property type="match status" value="1"/>
</dbReference>
<evidence type="ECO:0000256" key="4">
    <source>
        <dbReference type="ARBA" id="ARBA00022840"/>
    </source>
</evidence>
<gene>
    <name evidence="7" type="ORF">Acor_26350</name>
</gene>
<comment type="subcellular location">
    <subcellularLocation>
        <location evidence="1">Cell membrane</location>
        <topology evidence="1">Peripheral membrane protein</topology>
    </subcellularLocation>
</comment>
<dbReference type="Pfam" id="PF00005">
    <property type="entry name" value="ABC_tran"/>
    <property type="match status" value="1"/>
</dbReference>
<sequence>MRVPRGTVAAPLGHNGAGKTTLVDILTTTVTQDAGTARVAGYDVATQSREVRRRIGLTGQFASVDEQLSGRDNLILIARLLGANRREAGARARELVEMFDLAEAADRPCGTYSGGMRRRLDIAASLVGRPDVVFLDEPTTGLDPAARSAVWEIVQTLAAAGTTILLTTQHLEEADRLADSVTVLSRGKAVASGPLPN</sequence>
<dbReference type="InterPro" id="IPR050763">
    <property type="entry name" value="ABC_transporter_ATP-binding"/>
</dbReference>
<evidence type="ECO:0000256" key="1">
    <source>
        <dbReference type="ARBA" id="ARBA00004202"/>
    </source>
</evidence>
<dbReference type="PANTHER" id="PTHR42711">
    <property type="entry name" value="ABC TRANSPORTER ATP-BINDING PROTEIN"/>
    <property type="match status" value="1"/>
</dbReference>
<evidence type="ECO:0000313" key="8">
    <source>
        <dbReference type="Proteomes" id="UP000334990"/>
    </source>
</evidence>
<dbReference type="InterPro" id="IPR003593">
    <property type="entry name" value="AAA+_ATPase"/>
</dbReference>
<keyword evidence="5" id="KW-0046">Antibiotic resistance</keyword>
<evidence type="ECO:0000256" key="5">
    <source>
        <dbReference type="ARBA" id="ARBA00023251"/>
    </source>
</evidence>
<dbReference type="GO" id="GO:0005524">
    <property type="term" value="F:ATP binding"/>
    <property type="evidence" value="ECO:0007669"/>
    <property type="project" value="UniProtKB-KW"/>
</dbReference>
<dbReference type="Gene3D" id="3.40.50.300">
    <property type="entry name" value="P-loop containing nucleotide triphosphate hydrolases"/>
    <property type="match status" value="1"/>
</dbReference>
<keyword evidence="8" id="KW-1185">Reference proteome</keyword>
<organism evidence="7 8">
    <name type="scientific">Acrocarpospora corrugata</name>
    <dbReference type="NCBI Taxonomy" id="35763"/>
    <lineage>
        <taxon>Bacteria</taxon>
        <taxon>Bacillati</taxon>
        <taxon>Actinomycetota</taxon>
        <taxon>Actinomycetes</taxon>
        <taxon>Streptosporangiales</taxon>
        <taxon>Streptosporangiaceae</taxon>
        <taxon>Acrocarpospora</taxon>
    </lineage>
</organism>
<dbReference type="EMBL" id="BLAD01000045">
    <property type="protein sequence ID" value="GES00571.1"/>
    <property type="molecule type" value="Genomic_DNA"/>
</dbReference>
<accession>A0A5M3W0D6</accession>
<dbReference type="Proteomes" id="UP000334990">
    <property type="component" value="Unassembled WGS sequence"/>
</dbReference>
<keyword evidence="4" id="KW-0067">ATP-binding</keyword>
<protein>
    <recommendedName>
        <fullName evidence="6">ABC transporter domain-containing protein</fullName>
    </recommendedName>
</protein>
<name>A0A5M3W0D6_9ACTN</name>
<keyword evidence="2" id="KW-0813">Transport</keyword>
<evidence type="ECO:0000313" key="7">
    <source>
        <dbReference type="EMBL" id="GES00571.1"/>
    </source>
</evidence>
<dbReference type="GO" id="GO:0046677">
    <property type="term" value="P:response to antibiotic"/>
    <property type="evidence" value="ECO:0007669"/>
    <property type="project" value="UniProtKB-KW"/>
</dbReference>
<dbReference type="GO" id="GO:0005886">
    <property type="term" value="C:plasma membrane"/>
    <property type="evidence" value="ECO:0007669"/>
    <property type="project" value="UniProtKB-SubCell"/>
</dbReference>
<dbReference type="PROSITE" id="PS00211">
    <property type="entry name" value="ABC_TRANSPORTER_1"/>
    <property type="match status" value="1"/>
</dbReference>
<proteinExistence type="predicted"/>
<keyword evidence="3" id="KW-0547">Nucleotide-binding</keyword>